<feature type="domain" description="DUF2202" evidence="2">
    <location>
        <begin position="68"/>
        <end position="200"/>
    </location>
</feature>
<evidence type="ECO:0000256" key="1">
    <source>
        <dbReference type="SAM" id="MobiDB-lite"/>
    </source>
</evidence>
<sequence length="249" mass="25775">MRTTGIITGLAIAALTVAGGGLALAATGSAAAAPPTVVPRATTAPRVTTAPRAGTTVLPTAPLSDQEKADLLRMADEERMAKDLYTAIAAKYPDATTFTRIASSEQRHEQRVLALLDRYQLPHPSATTGTYDNRTVQKLHDDWLARAQTSVGAAYQVGVDLEQADIADLRTTIDTSDNADLDQLYGHLLTASQHHEAAFTAGPDGTPALGPDGQGACNGQGPIAISGRQARSSSPGQHQAEGRASAGTG</sequence>
<organism evidence="3">
    <name type="scientific">bioreactor metagenome</name>
    <dbReference type="NCBI Taxonomy" id="1076179"/>
    <lineage>
        <taxon>unclassified sequences</taxon>
        <taxon>metagenomes</taxon>
        <taxon>ecological metagenomes</taxon>
    </lineage>
</organism>
<dbReference type="InterPro" id="IPR019243">
    <property type="entry name" value="DUF2202"/>
</dbReference>
<dbReference type="CDD" id="cd01048">
    <property type="entry name" value="Ferritin_like_AB2"/>
    <property type="match status" value="1"/>
</dbReference>
<dbReference type="InterPro" id="IPR009078">
    <property type="entry name" value="Ferritin-like_SF"/>
</dbReference>
<gene>
    <name evidence="3" type="ORF">SDC9_94365</name>
</gene>
<accession>A0A645ADB1</accession>
<evidence type="ECO:0000313" key="3">
    <source>
        <dbReference type="EMBL" id="MPM47654.1"/>
    </source>
</evidence>
<dbReference type="Gene3D" id="1.20.1260.10">
    <property type="match status" value="1"/>
</dbReference>
<protein>
    <recommendedName>
        <fullName evidence="2">DUF2202 domain-containing protein</fullName>
    </recommendedName>
</protein>
<name>A0A645ADB1_9ZZZZ</name>
<dbReference type="InterPro" id="IPR012347">
    <property type="entry name" value="Ferritin-like"/>
</dbReference>
<comment type="caution">
    <text evidence="3">The sequence shown here is derived from an EMBL/GenBank/DDBJ whole genome shotgun (WGS) entry which is preliminary data.</text>
</comment>
<dbReference type="Pfam" id="PF09968">
    <property type="entry name" value="DUF2202"/>
    <property type="match status" value="1"/>
</dbReference>
<proteinExistence type="predicted"/>
<dbReference type="SUPFAM" id="SSF47240">
    <property type="entry name" value="Ferritin-like"/>
    <property type="match status" value="1"/>
</dbReference>
<evidence type="ECO:0000259" key="2">
    <source>
        <dbReference type="Pfam" id="PF09968"/>
    </source>
</evidence>
<dbReference type="AlphaFoldDB" id="A0A645ADB1"/>
<dbReference type="EMBL" id="VSSQ01011763">
    <property type="protein sequence ID" value="MPM47654.1"/>
    <property type="molecule type" value="Genomic_DNA"/>
</dbReference>
<feature type="region of interest" description="Disordered" evidence="1">
    <location>
        <begin position="198"/>
        <end position="249"/>
    </location>
</feature>
<reference evidence="3" key="1">
    <citation type="submission" date="2019-08" db="EMBL/GenBank/DDBJ databases">
        <authorList>
            <person name="Kucharzyk K."/>
            <person name="Murdoch R.W."/>
            <person name="Higgins S."/>
            <person name="Loffler F."/>
        </authorList>
    </citation>
    <scope>NUCLEOTIDE SEQUENCE</scope>
</reference>